<dbReference type="GeneID" id="10527923"/>
<name>E3NY99_PUCGT</name>
<reference key="1">
    <citation type="submission" date="2007-01" db="EMBL/GenBank/DDBJ databases">
        <title>The Genome Sequence of Puccinia graminis f. sp. tritici Strain CRL 75-36-700-3.</title>
        <authorList>
            <consortium name="The Broad Institute Genome Sequencing Platform"/>
            <person name="Birren B."/>
            <person name="Lander E."/>
            <person name="Galagan J."/>
            <person name="Nusbaum C."/>
            <person name="Devon K."/>
            <person name="Cuomo C."/>
            <person name="Jaffe D."/>
            <person name="Butler J."/>
            <person name="Alvarez P."/>
            <person name="Gnerre S."/>
            <person name="Grabherr M."/>
            <person name="Mauceli E."/>
            <person name="Brockman W."/>
            <person name="Young S."/>
            <person name="LaButti K."/>
            <person name="Sykes S."/>
            <person name="DeCaprio D."/>
            <person name="Crawford M."/>
            <person name="Koehrsen M."/>
            <person name="Engels R."/>
            <person name="Montgomery P."/>
            <person name="Pearson M."/>
            <person name="Howarth C."/>
            <person name="Larson L."/>
            <person name="White J."/>
            <person name="Zeng Q."/>
            <person name="Kodira C."/>
            <person name="Yandava C."/>
            <person name="Alvarado L."/>
            <person name="O'Leary S."/>
            <person name="Szabo L."/>
            <person name="Dean R."/>
            <person name="Schein J."/>
        </authorList>
    </citation>
    <scope>NUCLEOTIDE SEQUENCE</scope>
    <source>
        <strain>CRL 75-36-700-3</strain>
    </source>
</reference>
<feature type="non-terminal residue" evidence="2">
    <location>
        <position position="1"/>
    </location>
</feature>
<dbReference type="EMBL" id="DS990061">
    <property type="protein sequence ID" value="EFP94548.2"/>
    <property type="molecule type" value="Genomic_DNA"/>
</dbReference>
<evidence type="ECO:0000313" key="2">
    <source>
        <dbReference type="EMBL" id="EFP94548.2"/>
    </source>
</evidence>
<feature type="region of interest" description="Disordered" evidence="1">
    <location>
        <begin position="1"/>
        <end position="23"/>
    </location>
</feature>
<keyword evidence="3" id="KW-1185">Reference proteome</keyword>
<protein>
    <submittedName>
        <fullName evidence="2">Uncharacterized protein</fullName>
    </submittedName>
</protein>
<dbReference type="Proteomes" id="UP000008783">
    <property type="component" value="Unassembled WGS sequence"/>
</dbReference>
<organism evidence="2 3">
    <name type="scientific">Puccinia graminis f. sp. tritici (strain CRL 75-36-700-3 / race SCCL)</name>
    <name type="common">Black stem rust fungus</name>
    <dbReference type="NCBI Taxonomy" id="418459"/>
    <lineage>
        <taxon>Eukaryota</taxon>
        <taxon>Fungi</taxon>
        <taxon>Dikarya</taxon>
        <taxon>Basidiomycota</taxon>
        <taxon>Pucciniomycotina</taxon>
        <taxon>Pucciniomycetes</taxon>
        <taxon>Pucciniales</taxon>
        <taxon>Pucciniaceae</taxon>
        <taxon>Puccinia</taxon>
    </lineage>
</organism>
<evidence type="ECO:0000256" key="1">
    <source>
        <dbReference type="SAM" id="MobiDB-lite"/>
    </source>
</evidence>
<accession>E3NY99</accession>
<dbReference type="KEGG" id="pgr:PGTG_20504"/>
<dbReference type="InParanoid" id="E3NY99"/>
<dbReference type="AlphaFoldDB" id="E3NY99"/>
<proteinExistence type="predicted"/>
<feature type="compositionally biased region" description="Basic and acidic residues" evidence="1">
    <location>
        <begin position="117"/>
        <end position="129"/>
    </location>
</feature>
<evidence type="ECO:0000313" key="3">
    <source>
        <dbReference type="Proteomes" id="UP000008783"/>
    </source>
</evidence>
<dbReference type="OrthoDB" id="10519220at2759"/>
<feature type="non-terminal residue" evidence="2">
    <location>
        <position position="215"/>
    </location>
</feature>
<feature type="region of interest" description="Disordered" evidence="1">
    <location>
        <begin position="116"/>
        <end position="215"/>
    </location>
</feature>
<dbReference type="RefSeq" id="XP_003338964.2">
    <property type="nucleotide sequence ID" value="XM_003338916.2"/>
</dbReference>
<feature type="compositionally biased region" description="Low complexity" evidence="1">
    <location>
        <begin position="152"/>
        <end position="176"/>
    </location>
</feature>
<feature type="compositionally biased region" description="Basic and acidic residues" evidence="1">
    <location>
        <begin position="8"/>
        <end position="18"/>
    </location>
</feature>
<dbReference type="HOGENOM" id="CLU_1286046_0_0_1"/>
<gene>
    <name evidence="2" type="ORF">PGTG_20504</name>
</gene>
<reference evidence="3" key="2">
    <citation type="journal article" date="2011" name="Proc. Natl. Acad. Sci. U.S.A.">
        <title>Obligate biotrophy features unraveled by the genomic analysis of rust fungi.</title>
        <authorList>
            <person name="Duplessis S."/>
            <person name="Cuomo C.A."/>
            <person name="Lin Y.-C."/>
            <person name="Aerts A."/>
            <person name="Tisserant E."/>
            <person name="Veneault-Fourrey C."/>
            <person name="Joly D.L."/>
            <person name="Hacquard S."/>
            <person name="Amselem J."/>
            <person name="Cantarel B.L."/>
            <person name="Chiu R."/>
            <person name="Coutinho P.M."/>
            <person name="Feau N."/>
            <person name="Field M."/>
            <person name="Frey P."/>
            <person name="Gelhaye E."/>
            <person name="Goldberg J."/>
            <person name="Grabherr M.G."/>
            <person name="Kodira C.D."/>
            <person name="Kohler A."/>
            <person name="Kuees U."/>
            <person name="Lindquist E.A."/>
            <person name="Lucas S.M."/>
            <person name="Mago R."/>
            <person name="Mauceli E."/>
            <person name="Morin E."/>
            <person name="Murat C."/>
            <person name="Pangilinan J.L."/>
            <person name="Park R."/>
            <person name="Pearson M."/>
            <person name="Quesneville H."/>
            <person name="Rouhier N."/>
            <person name="Sakthikumar S."/>
            <person name="Salamov A.A."/>
            <person name="Schmutz J."/>
            <person name="Selles B."/>
            <person name="Shapiro H."/>
            <person name="Tanguay P."/>
            <person name="Tuskan G.A."/>
            <person name="Henrissat B."/>
            <person name="Van de Peer Y."/>
            <person name="Rouze P."/>
            <person name="Ellis J.G."/>
            <person name="Dodds P.N."/>
            <person name="Schein J.E."/>
            <person name="Zhong S."/>
            <person name="Hamelin R.C."/>
            <person name="Grigoriev I.V."/>
            <person name="Szabo L.J."/>
            <person name="Martin F."/>
        </authorList>
    </citation>
    <scope>NUCLEOTIDE SEQUENCE [LARGE SCALE GENOMIC DNA]</scope>
    <source>
        <strain evidence="3">CRL 75-36-700-3 / race SCCL</strain>
    </source>
</reference>
<dbReference type="VEuPathDB" id="FungiDB:PGTG_20504"/>
<sequence>VMQSSAPFRKEFEQRVENEVQNDSTKSFPKFDAIVHNYNICQKQWTESSAQSVDVVGPQMPSRAGVGSANRQGITSGTALNAPARRTRLVFLAGPAELNSKATLSDNLRLLSAPCTRSKEATRHQDARKPPPMSQFQSQAKRMADFYRPRYQQSQNRQPPAPSQQQQQQKGGASAQVMEIGEVPDDLDDLDFRAMSLGEDILPPPTNPLLPESGT</sequence>